<evidence type="ECO:0000256" key="3">
    <source>
        <dbReference type="ARBA" id="ARBA00022833"/>
    </source>
</evidence>
<dbReference type="GO" id="GO:0006357">
    <property type="term" value="P:regulation of transcription by RNA polymerase II"/>
    <property type="evidence" value="ECO:0007669"/>
    <property type="project" value="TreeGrafter"/>
</dbReference>
<dbReference type="GO" id="GO:0140416">
    <property type="term" value="F:transcription regulator inhibitor activity"/>
    <property type="evidence" value="ECO:0007669"/>
    <property type="project" value="TreeGrafter"/>
</dbReference>
<evidence type="ECO:0000256" key="5">
    <source>
        <dbReference type="ARBA" id="ARBA00023163"/>
    </source>
</evidence>
<feature type="domain" description="MH2" evidence="10">
    <location>
        <begin position="310"/>
        <end position="478"/>
    </location>
</feature>
<feature type="compositionally biased region" description="Basic residues" evidence="8">
    <location>
        <begin position="149"/>
        <end position="164"/>
    </location>
</feature>
<proteinExistence type="inferred from homology"/>
<comment type="similarity">
    <text evidence="1 7">Belongs to the dwarfin/SMAD family.</text>
</comment>
<dbReference type="RefSeq" id="XP_011306634.1">
    <property type="nucleotide sequence ID" value="XM_011308332.1"/>
</dbReference>
<dbReference type="Proteomes" id="UP000694866">
    <property type="component" value="Unplaced"/>
</dbReference>
<keyword evidence="6 7" id="KW-0539">Nucleus</keyword>
<dbReference type="CDD" id="cd10489">
    <property type="entry name" value="MH1_SMAD_6_7"/>
    <property type="match status" value="1"/>
</dbReference>
<evidence type="ECO:0000313" key="14">
    <source>
        <dbReference type="RefSeq" id="XP_011306635.1"/>
    </source>
</evidence>
<dbReference type="SUPFAM" id="SSF49879">
    <property type="entry name" value="SMAD/FHA domain"/>
    <property type="match status" value="1"/>
</dbReference>
<dbReference type="Pfam" id="PF03165">
    <property type="entry name" value="MH1"/>
    <property type="match status" value="1"/>
</dbReference>
<evidence type="ECO:0000256" key="6">
    <source>
        <dbReference type="ARBA" id="ARBA00023242"/>
    </source>
</evidence>
<dbReference type="AlphaFoldDB" id="A0A9R1TCF9"/>
<gene>
    <name evidence="12 13 14 15 16" type="primary">Dad</name>
</gene>
<evidence type="ECO:0000313" key="16">
    <source>
        <dbReference type="RefSeq" id="XP_011306637.1"/>
    </source>
</evidence>
<name>A0A9R1TCF9_9HYME</name>
<dbReference type="InterPro" id="IPR036578">
    <property type="entry name" value="SMAD_MH1_sf"/>
</dbReference>
<comment type="subcellular location">
    <subcellularLocation>
        <location evidence="7">Cytoplasm</location>
    </subcellularLocation>
    <subcellularLocation>
        <location evidence="7">Nucleus</location>
    </subcellularLocation>
</comment>
<feature type="domain" description="MH1" evidence="9">
    <location>
        <begin position="69"/>
        <end position="256"/>
    </location>
</feature>
<dbReference type="GO" id="GO:0030154">
    <property type="term" value="P:cell differentiation"/>
    <property type="evidence" value="ECO:0007669"/>
    <property type="project" value="TreeGrafter"/>
</dbReference>
<feature type="region of interest" description="Disordered" evidence="8">
    <location>
        <begin position="274"/>
        <end position="304"/>
    </location>
</feature>
<dbReference type="RefSeq" id="XP_011306636.1">
    <property type="nucleotide sequence ID" value="XM_011308334.1"/>
</dbReference>
<dbReference type="InterPro" id="IPR017855">
    <property type="entry name" value="SMAD-like_dom_sf"/>
</dbReference>
<organism evidence="11 16">
    <name type="scientific">Fopius arisanus</name>
    <dbReference type="NCBI Taxonomy" id="64838"/>
    <lineage>
        <taxon>Eukaryota</taxon>
        <taxon>Metazoa</taxon>
        <taxon>Ecdysozoa</taxon>
        <taxon>Arthropoda</taxon>
        <taxon>Hexapoda</taxon>
        <taxon>Insecta</taxon>
        <taxon>Pterygota</taxon>
        <taxon>Neoptera</taxon>
        <taxon>Endopterygota</taxon>
        <taxon>Hymenoptera</taxon>
        <taxon>Apocrita</taxon>
        <taxon>Ichneumonoidea</taxon>
        <taxon>Braconidae</taxon>
        <taxon>Opiinae</taxon>
        <taxon>Fopius</taxon>
    </lineage>
</organism>
<evidence type="ECO:0000313" key="13">
    <source>
        <dbReference type="RefSeq" id="XP_011306634.1"/>
    </source>
</evidence>
<dbReference type="GO" id="GO:0060395">
    <property type="term" value="P:SMAD protein signal transduction"/>
    <property type="evidence" value="ECO:0007669"/>
    <property type="project" value="TreeGrafter"/>
</dbReference>
<dbReference type="KEGG" id="fas:105268623"/>
<keyword evidence="7" id="KW-0963">Cytoplasm</keyword>
<dbReference type="InterPro" id="IPR001132">
    <property type="entry name" value="SMAD_dom_Dwarfin-type"/>
</dbReference>
<dbReference type="SMART" id="SM00523">
    <property type="entry name" value="DWA"/>
    <property type="match status" value="1"/>
</dbReference>
<dbReference type="GeneID" id="105268623"/>
<dbReference type="RefSeq" id="XP_011306637.1">
    <property type="nucleotide sequence ID" value="XM_011308335.1"/>
</dbReference>
<dbReference type="GO" id="GO:0009791">
    <property type="term" value="P:post-embryonic development"/>
    <property type="evidence" value="ECO:0007669"/>
    <property type="project" value="UniProtKB-ARBA"/>
</dbReference>
<evidence type="ECO:0000256" key="7">
    <source>
        <dbReference type="RuleBase" id="RU361195"/>
    </source>
</evidence>
<dbReference type="CTD" id="42059"/>
<evidence type="ECO:0000256" key="2">
    <source>
        <dbReference type="ARBA" id="ARBA00022723"/>
    </source>
</evidence>
<keyword evidence="5 7" id="KW-0804">Transcription</keyword>
<reference evidence="12 13" key="1">
    <citation type="submission" date="2025-04" db="UniProtKB">
        <authorList>
            <consortium name="RefSeq"/>
        </authorList>
    </citation>
    <scope>IDENTIFICATION</scope>
    <source>
        <strain evidence="12 13">USDA-PBARC FA_bdor</strain>
        <tissue evidence="12 13">Whole organism</tissue>
    </source>
</reference>
<protein>
    <recommendedName>
        <fullName evidence="7">Mothers against decapentaplegic homolog</fullName>
        <shortName evidence="7">MAD homolog</shortName>
        <shortName evidence="7">Mothers against DPP homolog</shortName>
    </recommendedName>
    <alternativeName>
        <fullName evidence="7">SMAD family member</fullName>
    </alternativeName>
</protein>
<dbReference type="Gene3D" id="2.60.200.10">
    <property type="match status" value="1"/>
</dbReference>
<dbReference type="SUPFAM" id="SSF56366">
    <property type="entry name" value="SMAD MH1 domain"/>
    <property type="match status" value="1"/>
</dbReference>
<dbReference type="GO" id="GO:0070411">
    <property type="term" value="F:I-SMAD binding"/>
    <property type="evidence" value="ECO:0007669"/>
    <property type="project" value="TreeGrafter"/>
</dbReference>
<dbReference type="SMART" id="SM00524">
    <property type="entry name" value="DWB"/>
    <property type="match status" value="1"/>
</dbReference>
<keyword evidence="4 7" id="KW-0805">Transcription regulation</keyword>
<keyword evidence="3" id="KW-0862">Zinc</keyword>
<dbReference type="OrthoDB" id="5946219at2759"/>
<dbReference type="PROSITE" id="PS51076">
    <property type="entry name" value="MH2"/>
    <property type="match status" value="1"/>
</dbReference>
<dbReference type="InterPro" id="IPR013790">
    <property type="entry name" value="Dwarfin"/>
</dbReference>
<evidence type="ECO:0000256" key="4">
    <source>
        <dbReference type="ARBA" id="ARBA00023015"/>
    </source>
</evidence>
<dbReference type="InterPro" id="IPR013019">
    <property type="entry name" value="MAD_homology_MH1"/>
</dbReference>
<sequence length="478" mass="53656">MFMFWSKRTVLTRRLLKAKVHREYETECETQGTKINVPTDTSGDFNDTTARVDTGSECGGRRAINIDRSVVNRLQQACCGGVDEEEDPADGRLTRCKELLKGLKENQLEMLITSVESCGADLGGCVLVRRLLNSGWDDQADHYRRHRHVSRSARHHHPLRHRHSDTRQRSKCRHCDTRHVNSGDDDDEVVDEVAIVNVVNTVPEPANLLACQVWRWPDLDQSKDLKKLPVCHSAVDSSYVCCNPYHWSRLCKPESPPPPYCLIPAERVAKQDGAIQSSQMEARGNAAEPSRLPDSLTTDGEEHNEDKKEWCTLAYWELGGRVGRLYPVEASTISVFDSLHDGDGLCLASLAQNHGSSPAVRRTRQKIGLGVMLSQESDGVWAYNRSDTPIFVNSPTLDDPESRTLLVYRVPPGFCLNIFDRSKRQNVRLSYGDSLNSTGPVDSNSVRISFAKGWGPKYSRQEVTSCPCWLEVLLAPCR</sequence>
<evidence type="ECO:0000313" key="15">
    <source>
        <dbReference type="RefSeq" id="XP_011306636.1"/>
    </source>
</evidence>
<accession>A0A9R1TCH8</accession>
<feature type="region of interest" description="Disordered" evidence="8">
    <location>
        <begin position="149"/>
        <end position="169"/>
    </location>
</feature>
<keyword evidence="11" id="KW-1185">Reference proteome</keyword>
<accession>A0A9R1TCP0</accession>
<evidence type="ECO:0000313" key="11">
    <source>
        <dbReference type="Proteomes" id="UP000694866"/>
    </source>
</evidence>
<evidence type="ECO:0000256" key="8">
    <source>
        <dbReference type="SAM" id="MobiDB-lite"/>
    </source>
</evidence>
<dbReference type="GO" id="GO:0046872">
    <property type="term" value="F:metal ion binding"/>
    <property type="evidence" value="ECO:0007669"/>
    <property type="project" value="UniProtKB-KW"/>
</dbReference>
<dbReference type="PROSITE" id="PS51075">
    <property type="entry name" value="MH1"/>
    <property type="match status" value="1"/>
</dbReference>
<accession>A0A9R1TCF9</accession>
<dbReference type="GO" id="GO:0009653">
    <property type="term" value="P:anatomical structure morphogenesis"/>
    <property type="evidence" value="ECO:0007669"/>
    <property type="project" value="TreeGrafter"/>
</dbReference>
<dbReference type="GO" id="GO:0050793">
    <property type="term" value="P:regulation of developmental process"/>
    <property type="evidence" value="ECO:0007669"/>
    <property type="project" value="UniProtKB-ARBA"/>
</dbReference>
<dbReference type="RefSeq" id="XP_011306633.1">
    <property type="nucleotide sequence ID" value="XM_011308331.1"/>
</dbReference>
<evidence type="ECO:0000256" key="1">
    <source>
        <dbReference type="ARBA" id="ARBA00005545"/>
    </source>
</evidence>
<dbReference type="GO" id="GO:0005737">
    <property type="term" value="C:cytoplasm"/>
    <property type="evidence" value="ECO:0007669"/>
    <property type="project" value="UniProtKB-SubCell"/>
</dbReference>
<dbReference type="PANTHER" id="PTHR13703">
    <property type="entry name" value="SMAD"/>
    <property type="match status" value="1"/>
</dbReference>
<dbReference type="GO" id="GO:0071144">
    <property type="term" value="C:heteromeric SMAD protein complex"/>
    <property type="evidence" value="ECO:0007669"/>
    <property type="project" value="TreeGrafter"/>
</dbReference>
<evidence type="ECO:0000259" key="9">
    <source>
        <dbReference type="PROSITE" id="PS51075"/>
    </source>
</evidence>
<evidence type="ECO:0000313" key="12">
    <source>
        <dbReference type="RefSeq" id="XP_011306633.1"/>
    </source>
</evidence>
<dbReference type="RefSeq" id="XP_011306635.1">
    <property type="nucleotide sequence ID" value="XM_011308333.1"/>
</dbReference>
<accession>A0A9R1TAL3</accession>
<dbReference type="Gene3D" id="3.90.520.10">
    <property type="entry name" value="SMAD MH1 domain"/>
    <property type="match status" value="2"/>
</dbReference>
<dbReference type="InterPro" id="IPR008984">
    <property type="entry name" value="SMAD_FHA_dom_sf"/>
</dbReference>
<dbReference type="InterPro" id="IPR003619">
    <property type="entry name" value="MAD_homology1_Dwarfin-type"/>
</dbReference>
<dbReference type="GO" id="GO:0051239">
    <property type="term" value="P:regulation of multicellular organismal process"/>
    <property type="evidence" value="ECO:0007669"/>
    <property type="project" value="UniProtKB-ARBA"/>
</dbReference>
<dbReference type="PANTHER" id="PTHR13703:SF54">
    <property type="entry name" value="MOTHERS AGAINST DECAPENTAPLEGIC HOMOLOG"/>
    <property type="match status" value="1"/>
</dbReference>
<keyword evidence="2" id="KW-0479">Metal-binding</keyword>
<dbReference type="Pfam" id="PF03166">
    <property type="entry name" value="MH2"/>
    <property type="match status" value="1"/>
</dbReference>
<dbReference type="CDD" id="cd10496">
    <property type="entry name" value="MH2_I-SMAD"/>
    <property type="match status" value="1"/>
</dbReference>
<evidence type="ECO:0000259" key="10">
    <source>
        <dbReference type="PROSITE" id="PS51076"/>
    </source>
</evidence>
<accession>A0A9R1TC04</accession>